<dbReference type="InterPro" id="IPR055128">
    <property type="entry name" value="HypF_C_2"/>
</dbReference>
<dbReference type="PANTHER" id="PTHR42959:SF1">
    <property type="entry name" value="CARBAMOYLTRANSFERASE HYPF"/>
    <property type="match status" value="1"/>
</dbReference>
<sequence length="345" mass="34862">MVVALPWEVAPTLAVGARSSALGAGRLAWLGSFAHPDEALAGLAAAAGVAPELAAVDLRPGDPAHLWAARAGLPVRAVARHHALVAATMAAHGLGPDEQVIGFAFDGGGYGPDGATWGGEVLVAGYKGFRRVAHLGYVRCVGTDRPHRIALAHLRHAGLPWDLDLAPVRACSTRERRILAGQLDSGFGCATTTSVGLLLTTIAALHGRVTAPPGAGHDVRGPVAAVPGAIAGLHGLAGGRAAGGEPYPMRGLDPGALVRAVVADVRAGVPAQAIDARVRATLVALVADQARRCARETGLDVVVLAGDVFDDPALTVEAQGNLPDLTVLAGRPPMALGRLLCAAAG</sequence>
<accession>A0ABQ4C118</accession>
<evidence type="ECO:0000259" key="3">
    <source>
        <dbReference type="Pfam" id="PF22521"/>
    </source>
</evidence>
<dbReference type="InterPro" id="IPR051060">
    <property type="entry name" value="Carbamoyltrans_HypF-like"/>
</dbReference>
<dbReference type="Proteomes" id="UP000624325">
    <property type="component" value="Unassembled WGS sequence"/>
</dbReference>
<comment type="caution">
    <text evidence="4">The sequence shown here is derived from an EMBL/GenBank/DDBJ whole genome shotgun (WGS) entry which is preliminary data.</text>
</comment>
<proteinExistence type="inferred from homology"/>
<dbReference type="InterPro" id="IPR041440">
    <property type="entry name" value="HypF_C"/>
</dbReference>
<feature type="domain" description="Carbamoyltransferase Kae1-like" evidence="3">
    <location>
        <begin position="102"/>
        <end position="322"/>
    </location>
</feature>
<dbReference type="RefSeq" id="WP_203702290.1">
    <property type="nucleotide sequence ID" value="NZ_BAAALU010000028.1"/>
</dbReference>
<dbReference type="Pfam" id="PF22521">
    <property type="entry name" value="HypF_C_2"/>
    <property type="match status" value="1"/>
</dbReference>
<evidence type="ECO:0000313" key="5">
    <source>
        <dbReference type="Proteomes" id="UP000624325"/>
    </source>
</evidence>
<dbReference type="Pfam" id="PF17788">
    <property type="entry name" value="HypF_C"/>
    <property type="match status" value="1"/>
</dbReference>
<keyword evidence="5" id="KW-1185">Reference proteome</keyword>
<comment type="similarity">
    <text evidence="1">Belongs to the carbamoyltransferase HypF family.</text>
</comment>
<feature type="domain" description="HypF Kae1-like" evidence="2">
    <location>
        <begin position="25"/>
        <end position="90"/>
    </location>
</feature>
<name>A0ABQ4C118_9ACTN</name>
<evidence type="ECO:0000259" key="2">
    <source>
        <dbReference type="Pfam" id="PF17788"/>
    </source>
</evidence>
<dbReference type="Gene3D" id="3.30.420.40">
    <property type="match status" value="1"/>
</dbReference>
<dbReference type="EMBL" id="BONC01000015">
    <property type="protein sequence ID" value="GIF56479.1"/>
    <property type="molecule type" value="Genomic_DNA"/>
</dbReference>
<gene>
    <name evidence="4" type="ORF">Air01nite_25740</name>
</gene>
<evidence type="ECO:0000256" key="1">
    <source>
        <dbReference type="ARBA" id="ARBA00008097"/>
    </source>
</evidence>
<dbReference type="Gene3D" id="3.30.420.360">
    <property type="match status" value="1"/>
</dbReference>
<dbReference type="PANTHER" id="PTHR42959">
    <property type="entry name" value="CARBAMOYLTRANSFERASE"/>
    <property type="match status" value="1"/>
</dbReference>
<evidence type="ECO:0000313" key="4">
    <source>
        <dbReference type="EMBL" id="GIF56479.1"/>
    </source>
</evidence>
<reference evidence="4 5" key="1">
    <citation type="submission" date="2021-01" db="EMBL/GenBank/DDBJ databases">
        <title>Whole genome shotgun sequence of Asanoa iriomotensis NBRC 100142.</title>
        <authorList>
            <person name="Komaki H."/>
            <person name="Tamura T."/>
        </authorList>
    </citation>
    <scope>NUCLEOTIDE SEQUENCE [LARGE SCALE GENOMIC DNA]</scope>
    <source>
        <strain evidence="4 5">NBRC 100142</strain>
    </source>
</reference>
<organism evidence="4 5">
    <name type="scientific">Asanoa iriomotensis</name>
    <dbReference type="NCBI Taxonomy" id="234613"/>
    <lineage>
        <taxon>Bacteria</taxon>
        <taxon>Bacillati</taxon>
        <taxon>Actinomycetota</taxon>
        <taxon>Actinomycetes</taxon>
        <taxon>Micromonosporales</taxon>
        <taxon>Micromonosporaceae</taxon>
        <taxon>Asanoa</taxon>
    </lineage>
</organism>
<protein>
    <submittedName>
        <fullName evidence="4">Uncharacterized protein</fullName>
    </submittedName>
</protein>